<reference evidence="5 6" key="1">
    <citation type="submission" date="2024-10" db="EMBL/GenBank/DDBJ databases">
        <authorList>
            <person name="Ratan Roy A."/>
            <person name="Morales Sandoval P.H."/>
            <person name="De Los Santos Villalobos S."/>
            <person name="Chakraborty S."/>
            <person name="Mukherjee J."/>
        </authorList>
    </citation>
    <scope>NUCLEOTIDE SEQUENCE [LARGE SCALE GENOMIC DNA]</scope>
    <source>
        <strain evidence="5 6">S1</strain>
    </source>
</reference>
<organism evidence="5 6">
    <name type="scientific">Almyronema epifaneia S1</name>
    <dbReference type="NCBI Taxonomy" id="2991925"/>
    <lineage>
        <taxon>Bacteria</taxon>
        <taxon>Bacillati</taxon>
        <taxon>Cyanobacteriota</taxon>
        <taxon>Cyanophyceae</taxon>
        <taxon>Nodosilineales</taxon>
        <taxon>Nodosilineaceae</taxon>
        <taxon>Almyronema</taxon>
        <taxon>Almyronema epifaneia</taxon>
    </lineage>
</organism>
<dbReference type="InterPro" id="IPR000160">
    <property type="entry name" value="GGDEF_dom"/>
</dbReference>
<comment type="caution">
    <text evidence="1">Lacks conserved residue(s) required for the propagation of feature annotation.</text>
</comment>
<dbReference type="Pfam" id="PF00563">
    <property type="entry name" value="EAL"/>
    <property type="match status" value="1"/>
</dbReference>
<dbReference type="InterPro" id="IPR001789">
    <property type="entry name" value="Sig_transdc_resp-reg_receiver"/>
</dbReference>
<dbReference type="Pfam" id="PF00990">
    <property type="entry name" value="GGDEF"/>
    <property type="match status" value="1"/>
</dbReference>
<dbReference type="InterPro" id="IPR011006">
    <property type="entry name" value="CheY-like_superfamily"/>
</dbReference>
<dbReference type="Proteomes" id="UP001600165">
    <property type="component" value="Unassembled WGS sequence"/>
</dbReference>
<feature type="domain" description="GGDEF" evidence="4">
    <location>
        <begin position="174"/>
        <end position="307"/>
    </location>
</feature>
<evidence type="ECO:0000259" key="3">
    <source>
        <dbReference type="PROSITE" id="PS50883"/>
    </source>
</evidence>
<dbReference type="RefSeq" id="WP_377967763.1">
    <property type="nucleotide sequence ID" value="NZ_JBHZOL010000102.1"/>
</dbReference>
<dbReference type="Gene3D" id="3.40.50.2300">
    <property type="match status" value="1"/>
</dbReference>
<comment type="caution">
    <text evidence="5">The sequence shown here is derived from an EMBL/GenBank/DDBJ whole genome shotgun (WGS) entry which is preliminary data.</text>
</comment>
<name>A0ABW6IJ42_9CYAN</name>
<proteinExistence type="predicted"/>
<evidence type="ECO:0000313" key="6">
    <source>
        <dbReference type="Proteomes" id="UP001600165"/>
    </source>
</evidence>
<dbReference type="SUPFAM" id="SSF52172">
    <property type="entry name" value="CheY-like"/>
    <property type="match status" value="1"/>
</dbReference>
<evidence type="ECO:0000256" key="1">
    <source>
        <dbReference type="PROSITE-ProRule" id="PRU00169"/>
    </source>
</evidence>
<dbReference type="InterPro" id="IPR043128">
    <property type="entry name" value="Rev_trsase/Diguanyl_cyclase"/>
</dbReference>
<dbReference type="InterPro" id="IPR001633">
    <property type="entry name" value="EAL_dom"/>
</dbReference>
<dbReference type="PANTHER" id="PTHR44757:SF2">
    <property type="entry name" value="BIOFILM ARCHITECTURE MAINTENANCE PROTEIN MBAA"/>
    <property type="match status" value="1"/>
</dbReference>
<dbReference type="CDD" id="cd01948">
    <property type="entry name" value="EAL"/>
    <property type="match status" value="1"/>
</dbReference>
<dbReference type="InterPro" id="IPR052155">
    <property type="entry name" value="Biofilm_reg_signaling"/>
</dbReference>
<dbReference type="PROSITE" id="PS50887">
    <property type="entry name" value="GGDEF"/>
    <property type="match status" value="1"/>
</dbReference>
<dbReference type="EMBL" id="JBHZOL010000102">
    <property type="protein sequence ID" value="MFE4108238.1"/>
    <property type="molecule type" value="Genomic_DNA"/>
</dbReference>
<dbReference type="PROSITE" id="PS50110">
    <property type="entry name" value="RESPONSE_REGULATORY"/>
    <property type="match status" value="1"/>
</dbReference>
<dbReference type="InterPro" id="IPR029787">
    <property type="entry name" value="Nucleotide_cyclase"/>
</dbReference>
<evidence type="ECO:0000259" key="4">
    <source>
        <dbReference type="PROSITE" id="PS50887"/>
    </source>
</evidence>
<accession>A0ABW6IJ42</accession>
<dbReference type="CDD" id="cd00156">
    <property type="entry name" value="REC"/>
    <property type="match status" value="1"/>
</dbReference>
<gene>
    <name evidence="5" type="ORF">ACFVKH_18300</name>
</gene>
<evidence type="ECO:0000259" key="2">
    <source>
        <dbReference type="PROSITE" id="PS50110"/>
    </source>
</evidence>
<dbReference type="InterPro" id="IPR035919">
    <property type="entry name" value="EAL_sf"/>
</dbReference>
<feature type="domain" description="Response regulatory" evidence="2">
    <location>
        <begin position="3"/>
        <end position="119"/>
    </location>
</feature>
<dbReference type="PANTHER" id="PTHR44757">
    <property type="entry name" value="DIGUANYLATE CYCLASE DGCP"/>
    <property type="match status" value="1"/>
</dbReference>
<dbReference type="NCBIfam" id="TIGR00254">
    <property type="entry name" value="GGDEF"/>
    <property type="match status" value="1"/>
</dbReference>
<dbReference type="SMART" id="SM00052">
    <property type="entry name" value="EAL"/>
    <property type="match status" value="1"/>
</dbReference>
<dbReference type="SMART" id="SM00448">
    <property type="entry name" value="REC"/>
    <property type="match status" value="1"/>
</dbReference>
<protein>
    <submittedName>
        <fullName evidence="5">Bifunctional diguanylate cyclase/phosphodiesterase</fullName>
    </submittedName>
</protein>
<dbReference type="PROSITE" id="PS50883">
    <property type="entry name" value="EAL"/>
    <property type="match status" value="1"/>
</dbReference>
<keyword evidence="6" id="KW-1185">Reference proteome</keyword>
<sequence>MQKILVIENEVAARERLQQLLEAEGYIVTAAGDGHSGIQLAAEQCPDLIVCAAALGDMAGHAVLTQIQQDPELAILPFILLSDRADAPYLRKSMELGADDCLVKPFTEAELLSAIAARLDKQNAITERYVNILRHTAERLNRLAHYDSLTDLPNHRLLYQRLSQSVEKALQQNQPVALISVSLDRLRQVNNVMGYPAGDSLLQATAQRLTACLPKHATIARLTGNQFAVLLTAFDNRQAVVEISEEIIDCLSRPFSLPGQEVFLTTSIGIALYPEDTQDINVLLRQADAALDWAKQQKSHYYQFYRTDMPVVSSDEIVLETWLRYALERQEFEVYYQPQKQLKSGKIIGAEALIRWCHPEQGYISPSQFIPLAEETGLIVPIGEWILRTVCQQARVWQQGGLPSIRIAVNLSSVQFNQPHLTRTIAQVLSETELAPNCLELELTETALMQDTETAVRVLKELKALGLCIAIDDFGTGYSSLSYLKQLPIDMLKIDNCFVRGVTADTKNIAILTAVIQMAHDLELSVIAEGVETPHELDFLIANDCDMVQGNFVSPPLAEPDMQKLLRSQ</sequence>
<evidence type="ECO:0000313" key="5">
    <source>
        <dbReference type="EMBL" id="MFE4108238.1"/>
    </source>
</evidence>
<feature type="domain" description="EAL" evidence="3">
    <location>
        <begin position="316"/>
        <end position="569"/>
    </location>
</feature>
<dbReference type="Gene3D" id="3.20.20.450">
    <property type="entry name" value="EAL domain"/>
    <property type="match status" value="1"/>
</dbReference>
<dbReference type="SUPFAM" id="SSF141868">
    <property type="entry name" value="EAL domain-like"/>
    <property type="match status" value="1"/>
</dbReference>
<dbReference type="CDD" id="cd01949">
    <property type="entry name" value="GGDEF"/>
    <property type="match status" value="1"/>
</dbReference>
<dbReference type="SMART" id="SM00267">
    <property type="entry name" value="GGDEF"/>
    <property type="match status" value="1"/>
</dbReference>
<dbReference type="SUPFAM" id="SSF55073">
    <property type="entry name" value="Nucleotide cyclase"/>
    <property type="match status" value="1"/>
</dbReference>
<dbReference type="Pfam" id="PF00072">
    <property type="entry name" value="Response_reg"/>
    <property type="match status" value="1"/>
</dbReference>
<dbReference type="Gene3D" id="3.30.70.270">
    <property type="match status" value="1"/>
</dbReference>